<feature type="region of interest" description="Disordered" evidence="1">
    <location>
        <begin position="334"/>
        <end position="395"/>
    </location>
</feature>
<evidence type="ECO:0000313" key="2">
    <source>
        <dbReference type="EMBL" id="MFH4978300.1"/>
    </source>
</evidence>
<reference evidence="2 3" key="1">
    <citation type="submission" date="2024-08" db="EMBL/GenBank/DDBJ databases">
        <title>Gnathostoma spinigerum genome.</title>
        <authorList>
            <person name="Gonzalez-Bertolin B."/>
            <person name="Monzon S."/>
            <person name="Zaballos A."/>
            <person name="Jimenez P."/>
            <person name="Dekumyoy P."/>
            <person name="Varona S."/>
            <person name="Cuesta I."/>
            <person name="Sumanam S."/>
            <person name="Adisakwattana P."/>
            <person name="Gasser R.B."/>
            <person name="Hernandez-Gonzalez A."/>
            <person name="Young N.D."/>
            <person name="Perteguer M.J."/>
        </authorList>
    </citation>
    <scope>NUCLEOTIDE SEQUENCE [LARGE SCALE GENOMIC DNA]</scope>
    <source>
        <strain evidence="2">AL3</strain>
        <tissue evidence="2">Liver</tissue>
    </source>
</reference>
<dbReference type="EMBL" id="JBGFUD010003060">
    <property type="protein sequence ID" value="MFH4978300.1"/>
    <property type="molecule type" value="Genomic_DNA"/>
</dbReference>
<gene>
    <name evidence="2" type="ORF">AB6A40_005009</name>
</gene>
<evidence type="ECO:0000256" key="1">
    <source>
        <dbReference type="SAM" id="MobiDB-lite"/>
    </source>
</evidence>
<evidence type="ECO:0000313" key="3">
    <source>
        <dbReference type="Proteomes" id="UP001608902"/>
    </source>
</evidence>
<name>A0ABD6EPW7_9BILA</name>
<comment type="caution">
    <text evidence="2">The sequence shown here is derived from an EMBL/GenBank/DDBJ whole genome shotgun (WGS) entry which is preliminary data.</text>
</comment>
<dbReference type="AlphaFoldDB" id="A0ABD6EPW7"/>
<evidence type="ECO:0008006" key="4">
    <source>
        <dbReference type="Google" id="ProtNLM"/>
    </source>
</evidence>
<accession>A0ABD6EPW7</accession>
<protein>
    <recommendedName>
        <fullName evidence="4">IgGFc-binding protein N-terminal domain-containing protein</fullName>
    </recommendedName>
</protein>
<organism evidence="2 3">
    <name type="scientific">Gnathostoma spinigerum</name>
    <dbReference type="NCBI Taxonomy" id="75299"/>
    <lineage>
        <taxon>Eukaryota</taxon>
        <taxon>Metazoa</taxon>
        <taxon>Ecdysozoa</taxon>
        <taxon>Nematoda</taxon>
        <taxon>Chromadorea</taxon>
        <taxon>Rhabditida</taxon>
        <taxon>Spirurina</taxon>
        <taxon>Gnathostomatomorpha</taxon>
        <taxon>Gnathostomatoidea</taxon>
        <taxon>Gnathostomatidae</taxon>
        <taxon>Gnathostoma</taxon>
    </lineage>
</organism>
<keyword evidence="3" id="KW-1185">Reference proteome</keyword>
<sequence length="427" mass="46759">MVHIKSTAPVQILANSYTKDGAGDTYAVLPITMASTSYSFSLPQTAEEGLSMVYFLPANSDAEIFVKLKTKNSTESKTLEIKKDESSDLMMFGGRHKPFSVYAKGSAPFVVLIASREVRVAGKFRDFMCTMPASDAWKPEPKDGSFLQHYIAGVSRYIYVTPPEDVETIFVVGSNSISKNISAKYLEQKMWFIGGEKLGPYVNIIGRNHSLPVERIGDPDLIGVFLDMIPAHSQWITGPTAIKPRKESDSIMIFGDDITAKKYEIFSAQPLSKSLFTILLEQFPGVFVKAIFISTTSNDHIIFKSPGRYTAFFAGYRNHHGYAYTPAISLPPTATTTTAKPTTSKVLTTTGERTTTSRRSTTPSASSTAKTKTTTTRPRSTAKTETTKVPTDHTTLTGTLTTTTAGGTSCTPLFIFTVFSMINVIIR</sequence>
<feature type="compositionally biased region" description="Low complexity" evidence="1">
    <location>
        <begin position="334"/>
        <end position="384"/>
    </location>
</feature>
<dbReference type="Proteomes" id="UP001608902">
    <property type="component" value="Unassembled WGS sequence"/>
</dbReference>
<proteinExistence type="predicted"/>